<gene>
    <name evidence="2" type="ORF">Cri9333_2767</name>
</gene>
<dbReference type="eggNOG" id="ENOG502Z8P8">
    <property type="taxonomic scope" value="Bacteria"/>
</dbReference>
<feature type="transmembrane region" description="Helical" evidence="1">
    <location>
        <begin position="22"/>
        <end position="41"/>
    </location>
</feature>
<feature type="transmembrane region" description="Helical" evidence="1">
    <location>
        <begin position="70"/>
        <end position="88"/>
    </location>
</feature>
<keyword evidence="1" id="KW-1133">Transmembrane helix</keyword>
<feature type="transmembrane region" description="Helical" evidence="1">
    <location>
        <begin position="46"/>
        <end position="64"/>
    </location>
</feature>
<organism evidence="2 3">
    <name type="scientific">Crinalium epipsammum PCC 9333</name>
    <dbReference type="NCBI Taxonomy" id="1173022"/>
    <lineage>
        <taxon>Bacteria</taxon>
        <taxon>Bacillati</taxon>
        <taxon>Cyanobacteriota</taxon>
        <taxon>Cyanophyceae</taxon>
        <taxon>Gomontiellales</taxon>
        <taxon>Gomontiellaceae</taxon>
        <taxon>Crinalium</taxon>
    </lineage>
</organism>
<dbReference type="HOGENOM" id="CLU_045094_0_0_3"/>
<protein>
    <recommendedName>
        <fullName evidence="4">Glucose-6-phosphate isomerase</fullName>
    </recommendedName>
</protein>
<dbReference type="PANTHER" id="PTHR37422:SF13">
    <property type="entry name" value="LIPOPOLYSACCHARIDE BIOSYNTHESIS PROTEIN PA4999-RELATED"/>
    <property type="match status" value="1"/>
</dbReference>
<feature type="transmembrane region" description="Helical" evidence="1">
    <location>
        <begin position="189"/>
        <end position="208"/>
    </location>
</feature>
<feature type="transmembrane region" description="Helical" evidence="1">
    <location>
        <begin position="305"/>
        <end position="328"/>
    </location>
</feature>
<reference evidence="2 3" key="1">
    <citation type="submission" date="2012-06" db="EMBL/GenBank/DDBJ databases">
        <title>Finished chromosome of genome of Crinalium epipsammum PCC 9333.</title>
        <authorList>
            <consortium name="US DOE Joint Genome Institute"/>
            <person name="Gugger M."/>
            <person name="Coursin T."/>
            <person name="Rippka R."/>
            <person name="Tandeau De Marsac N."/>
            <person name="Huntemann M."/>
            <person name="Wei C.-L."/>
            <person name="Han J."/>
            <person name="Detter J.C."/>
            <person name="Han C."/>
            <person name="Tapia R."/>
            <person name="Davenport K."/>
            <person name="Daligault H."/>
            <person name="Erkkila T."/>
            <person name="Gu W."/>
            <person name="Munk A.C.C."/>
            <person name="Teshima H."/>
            <person name="Xu Y."/>
            <person name="Chain P."/>
            <person name="Chen A."/>
            <person name="Krypides N."/>
            <person name="Mavromatis K."/>
            <person name="Markowitz V."/>
            <person name="Szeto E."/>
            <person name="Ivanova N."/>
            <person name="Mikhailova N."/>
            <person name="Ovchinnikova G."/>
            <person name="Pagani I."/>
            <person name="Pati A."/>
            <person name="Goodwin L."/>
            <person name="Peters L."/>
            <person name="Pitluck S."/>
            <person name="Woyke T."/>
            <person name="Kerfeld C."/>
        </authorList>
    </citation>
    <scope>NUCLEOTIDE SEQUENCE [LARGE SCALE GENOMIC DNA]</scope>
    <source>
        <strain evidence="2 3">PCC 9333</strain>
    </source>
</reference>
<keyword evidence="1" id="KW-0472">Membrane</keyword>
<evidence type="ECO:0000313" key="3">
    <source>
        <dbReference type="Proteomes" id="UP000010472"/>
    </source>
</evidence>
<feature type="transmembrane region" description="Helical" evidence="1">
    <location>
        <begin position="129"/>
        <end position="150"/>
    </location>
</feature>
<feature type="transmembrane region" description="Helical" evidence="1">
    <location>
        <begin position="100"/>
        <end position="117"/>
    </location>
</feature>
<evidence type="ECO:0000313" key="2">
    <source>
        <dbReference type="EMBL" id="AFZ13614.1"/>
    </source>
</evidence>
<feature type="transmembrane region" description="Helical" evidence="1">
    <location>
        <begin position="267"/>
        <end position="293"/>
    </location>
</feature>
<feature type="transmembrane region" description="Helical" evidence="1">
    <location>
        <begin position="379"/>
        <end position="401"/>
    </location>
</feature>
<feature type="transmembrane region" description="Helical" evidence="1">
    <location>
        <begin position="440"/>
        <end position="457"/>
    </location>
</feature>
<keyword evidence="3" id="KW-1185">Reference proteome</keyword>
<dbReference type="AlphaFoldDB" id="K9W1E4"/>
<evidence type="ECO:0008006" key="4">
    <source>
        <dbReference type="Google" id="ProtNLM"/>
    </source>
</evidence>
<proteinExistence type="predicted"/>
<dbReference type="KEGG" id="cep:Cri9333_2767"/>
<feature type="transmembrane region" description="Helical" evidence="1">
    <location>
        <begin position="157"/>
        <end position="177"/>
    </location>
</feature>
<dbReference type="InterPro" id="IPR051533">
    <property type="entry name" value="WaaL-like"/>
</dbReference>
<keyword evidence="1" id="KW-0812">Transmembrane</keyword>
<accession>K9W1E4</accession>
<feature type="transmembrane region" description="Helical" evidence="1">
    <location>
        <begin position="413"/>
        <end position="434"/>
    </location>
</feature>
<evidence type="ECO:0000256" key="1">
    <source>
        <dbReference type="SAM" id="Phobius"/>
    </source>
</evidence>
<sequence length="468" mass="52151">MNFRQRNLNTTSAAGRLTLKPAPAWAIVIGLILFTGLGSLAGAGSVIRLTFPLVSFAAGIFLYFRYPIFYIGFTWWMWFITPFAARLADYYSGSWDPIRLMLLGPYLVTLITLVVLAKPFSQTALYNSIPFILAILGVVYGFFISVVLTSPFTAIRALLDWLTPILFGFHLSLNWQYYLEYRQNLQRTFLWGTLLMGIYGIIQFLFAPEWDRFWLINTKIFTFGKPEPLGMRVWSTMNDSGTFAIFLIPGLLLLLNSSESLRFPASAIGYLALFLTRVRTAWLGTLVSILVLIGNLNLQRSIRIMLNMIVIAVLVFTLSSIEPFAGIIGDRLQTFSDLEADTSYNDRQRIYQGQLNSSLFEVIGRGIGNGVTDAGVLDVLASLGWLGGLLYISGILLLLFGIFQGAKVYSDSFINTALSSCISILTMMLGANTLRGPTGLIFWGFAGLAMAGCKYYSHQRNSQHELIA</sequence>
<dbReference type="Proteomes" id="UP000010472">
    <property type="component" value="Chromosome"/>
</dbReference>
<dbReference type="STRING" id="1173022.Cri9333_2767"/>
<dbReference type="PATRIC" id="fig|1173022.3.peg.3003"/>
<dbReference type="PANTHER" id="PTHR37422">
    <property type="entry name" value="TEICHURONIC ACID BIOSYNTHESIS PROTEIN TUAE"/>
    <property type="match status" value="1"/>
</dbReference>
<name>K9W1E4_9CYAN</name>
<dbReference type="EMBL" id="CP003620">
    <property type="protein sequence ID" value="AFZ13614.1"/>
    <property type="molecule type" value="Genomic_DNA"/>
</dbReference>